<accession>A0A382NE04</accession>
<dbReference type="EMBL" id="UINC01099015">
    <property type="protein sequence ID" value="SVC57972.1"/>
    <property type="molecule type" value="Genomic_DNA"/>
</dbReference>
<protein>
    <submittedName>
        <fullName evidence="1">Uncharacterized protein</fullName>
    </submittedName>
</protein>
<sequence length="52" mass="5573">MLDVNHKKLNLIALTTMPLVAVFSSSIAIEVDFKAIATIFAINLIPMLVSSG</sequence>
<gene>
    <name evidence="1" type="ORF">METZ01_LOCUS310826</name>
</gene>
<proteinExistence type="predicted"/>
<evidence type="ECO:0000313" key="1">
    <source>
        <dbReference type="EMBL" id="SVC57972.1"/>
    </source>
</evidence>
<feature type="non-terminal residue" evidence="1">
    <location>
        <position position="52"/>
    </location>
</feature>
<organism evidence="1">
    <name type="scientific">marine metagenome</name>
    <dbReference type="NCBI Taxonomy" id="408172"/>
    <lineage>
        <taxon>unclassified sequences</taxon>
        <taxon>metagenomes</taxon>
        <taxon>ecological metagenomes</taxon>
    </lineage>
</organism>
<reference evidence="1" key="1">
    <citation type="submission" date="2018-05" db="EMBL/GenBank/DDBJ databases">
        <authorList>
            <person name="Lanie J.A."/>
            <person name="Ng W.-L."/>
            <person name="Kazmierczak K.M."/>
            <person name="Andrzejewski T.M."/>
            <person name="Davidsen T.M."/>
            <person name="Wayne K.J."/>
            <person name="Tettelin H."/>
            <person name="Glass J.I."/>
            <person name="Rusch D."/>
            <person name="Podicherti R."/>
            <person name="Tsui H.-C.T."/>
            <person name="Winkler M.E."/>
        </authorList>
    </citation>
    <scope>NUCLEOTIDE SEQUENCE</scope>
</reference>
<dbReference type="AlphaFoldDB" id="A0A382NE04"/>
<name>A0A382NE04_9ZZZZ</name>